<dbReference type="Pfam" id="PF12804">
    <property type="entry name" value="NTP_transf_3"/>
    <property type="match status" value="1"/>
</dbReference>
<protein>
    <submittedName>
        <fullName evidence="2">Molybdopterin-guanine dinucleotide biosynthesis protein MobA</fullName>
    </submittedName>
</protein>
<dbReference type="Proteomes" id="UP000028525">
    <property type="component" value="Unassembled WGS sequence"/>
</dbReference>
<dbReference type="PANTHER" id="PTHR43777">
    <property type="entry name" value="MOLYBDENUM COFACTOR CYTIDYLYLTRANSFERASE"/>
    <property type="match status" value="1"/>
</dbReference>
<name>A0A084JGX4_9FIRM</name>
<dbReference type="STRING" id="29354.IO98_18415"/>
<comment type="caution">
    <text evidence="2">The sequence shown here is derived from an EMBL/GenBank/DDBJ whole genome shotgun (WGS) entry which is preliminary data.</text>
</comment>
<dbReference type="InterPro" id="IPR029044">
    <property type="entry name" value="Nucleotide-diphossugar_trans"/>
</dbReference>
<dbReference type="CDD" id="cd04182">
    <property type="entry name" value="GT_2_like_f"/>
    <property type="match status" value="1"/>
</dbReference>
<evidence type="ECO:0000313" key="3">
    <source>
        <dbReference type="Proteomes" id="UP000028525"/>
    </source>
</evidence>
<evidence type="ECO:0000259" key="1">
    <source>
        <dbReference type="Pfam" id="PF12804"/>
    </source>
</evidence>
<proteinExistence type="predicted"/>
<organism evidence="2 3">
    <name type="scientific">Lacrimispora celerecrescens</name>
    <dbReference type="NCBI Taxonomy" id="29354"/>
    <lineage>
        <taxon>Bacteria</taxon>
        <taxon>Bacillati</taxon>
        <taxon>Bacillota</taxon>
        <taxon>Clostridia</taxon>
        <taxon>Lachnospirales</taxon>
        <taxon>Lachnospiraceae</taxon>
        <taxon>Lacrimispora</taxon>
    </lineage>
</organism>
<dbReference type="SUPFAM" id="SSF53448">
    <property type="entry name" value="Nucleotide-diphospho-sugar transferases"/>
    <property type="match status" value="1"/>
</dbReference>
<dbReference type="PANTHER" id="PTHR43777:SF1">
    <property type="entry name" value="MOLYBDENUM COFACTOR CYTIDYLYLTRANSFERASE"/>
    <property type="match status" value="1"/>
</dbReference>
<evidence type="ECO:0000313" key="2">
    <source>
        <dbReference type="EMBL" id="KEZ88208.1"/>
    </source>
</evidence>
<dbReference type="InterPro" id="IPR025877">
    <property type="entry name" value="MobA-like_NTP_Trfase"/>
</dbReference>
<dbReference type="Gene3D" id="3.90.550.10">
    <property type="entry name" value="Spore Coat Polysaccharide Biosynthesis Protein SpsA, Chain A"/>
    <property type="match status" value="1"/>
</dbReference>
<dbReference type="EMBL" id="JPME01000025">
    <property type="protein sequence ID" value="KEZ88208.1"/>
    <property type="molecule type" value="Genomic_DNA"/>
</dbReference>
<keyword evidence="3" id="KW-1185">Reference proteome</keyword>
<dbReference type="GO" id="GO:0016779">
    <property type="term" value="F:nucleotidyltransferase activity"/>
    <property type="evidence" value="ECO:0007669"/>
    <property type="project" value="UniProtKB-ARBA"/>
</dbReference>
<gene>
    <name evidence="2" type="ORF">IO98_18415</name>
</gene>
<reference evidence="2 3" key="1">
    <citation type="submission" date="2014-07" db="EMBL/GenBank/DDBJ databases">
        <title>Draft genome of Clostridium celerecrescens 152B isolated from sediments associated with methane hydrate from Krishna Godavari basin.</title>
        <authorList>
            <person name="Honkalas V.S."/>
            <person name="Dabir A.P."/>
            <person name="Arora P."/>
            <person name="Dhakephalkar P.K."/>
        </authorList>
    </citation>
    <scope>NUCLEOTIDE SEQUENCE [LARGE SCALE GENOMIC DNA]</scope>
    <source>
        <strain evidence="2 3">152B</strain>
    </source>
</reference>
<dbReference type="RefSeq" id="WP_038283590.1">
    <property type="nucleotide sequence ID" value="NZ_JPME01000025.1"/>
</dbReference>
<dbReference type="OrthoDB" id="9797742at2"/>
<sequence length="191" mass="21646">MKLALILLAAGDSRRFNGNKLLHEFNGKPMYQYILEEVEKLPDDIFDRKVVVTQYQEIMSCMSDYGYEVVVNEESSLGISHSIHLALEVLENEETDYCFAVCDQPYLKAATIRDLVRGWRNSGKGIGCLCNMGALGNPAIFSKNYLKELLKLEGDVGGKRVIRRHIEDLYLHEVVDGLELVDIDVRKDSES</sequence>
<dbReference type="AlphaFoldDB" id="A0A084JGX4"/>
<feature type="domain" description="MobA-like NTP transferase" evidence="1">
    <location>
        <begin position="6"/>
        <end position="167"/>
    </location>
</feature>
<accession>A0A084JGX4</accession>